<name>A0A1H3HCH9_9RHOB</name>
<evidence type="ECO:0000256" key="3">
    <source>
        <dbReference type="PROSITE-ProRule" id="PRU00169"/>
    </source>
</evidence>
<evidence type="ECO:0000259" key="4">
    <source>
        <dbReference type="PROSITE" id="PS50110"/>
    </source>
</evidence>
<protein>
    <recommendedName>
        <fullName evidence="1">diguanylate cyclase</fullName>
        <ecNumber evidence="1">2.7.7.65</ecNumber>
    </recommendedName>
</protein>
<dbReference type="SMART" id="SM00448">
    <property type="entry name" value="REC"/>
    <property type="match status" value="1"/>
</dbReference>
<dbReference type="InterPro" id="IPR000160">
    <property type="entry name" value="GGDEF_dom"/>
</dbReference>
<dbReference type="STRING" id="576131.SAMN05444486_101345"/>
<dbReference type="PROSITE" id="PS50887">
    <property type="entry name" value="GGDEF"/>
    <property type="match status" value="1"/>
</dbReference>
<feature type="domain" description="Response regulatory" evidence="4">
    <location>
        <begin position="153"/>
        <end position="270"/>
    </location>
</feature>
<dbReference type="InterPro" id="IPR043128">
    <property type="entry name" value="Rev_trsase/Diguanyl_cyclase"/>
</dbReference>
<comment type="catalytic activity">
    <reaction evidence="2">
        <text>2 GTP = 3',3'-c-di-GMP + 2 diphosphate</text>
        <dbReference type="Rhea" id="RHEA:24898"/>
        <dbReference type="ChEBI" id="CHEBI:33019"/>
        <dbReference type="ChEBI" id="CHEBI:37565"/>
        <dbReference type="ChEBI" id="CHEBI:58805"/>
        <dbReference type="EC" id="2.7.7.65"/>
    </reaction>
</comment>
<dbReference type="GO" id="GO:0043709">
    <property type="term" value="P:cell adhesion involved in single-species biofilm formation"/>
    <property type="evidence" value="ECO:0007669"/>
    <property type="project" value="TreeGrafter"/>
</dbReference>
<dbReference type="Gene3D" id="3.40.50.2300">
    <property type="match status" value="1"/>
</dbReference>
<evidence type="ECO:0000313" key="7">
    <source>
        <dbReference type="Proteomes" id="UP000199026"/>
    </source>
</evidence>
<dbReference type="InterPro" id="IPR050469">
    <property type="entry name" value="Diguanylate_Cyclase"/>
</dbReference>
<dbReference type="InterPro" id="IPR001789">
    <property type="entry name" value="Sig_transdc_resp-reg_receiver"/>
</dbReference>
<dbReference type="GeneID" id="78123150"/>
<dbReference type="SMART" id="SM00267">
    <property type="entry name" value="GGDEF"/>
    <property type="match status" value="1"/>
</dbReference>
<dbReference type="PANTHER" id="PTHR45138:SF9">
    <property type="entry name" value="DIGUANYLATE CYCLASE DGCM-RELATED"/>
    <property type="match status" value="1"/>
</dbReference>
<dbReference type="EC" id="2.7.7.65" evidence="1"/>
<dbReference type="RefSeq" id="WP_089887325.1">
    <property type="nucleotide sequence ID" value="NZ_CALJFH010000018.1"/>
</dbReference>
<proteinExistence type="predicted"/>
<dbReference type="NCBIfam" id="TIGR00254">
    <property type="entry name" value="GGDEF"/>
    <property type="match status" value="1"/>
</dbReference>
<dbReference type="OrthoDB" id="9812260at2"/>
<dbReference type="InterPro" id="IPR011006">
    <property type="entry name" value="CheY-like_superfamily"/>
</dbReference>
<evidence type="ECO:0000256" key="1">
    <source>
        <dbReference type="ARBA" id="ARBA00012528"/>
    </source>
</evidence>
<feature type="domain" description="GGDEF" evidence="5">
    <location>
        <begin position="320"/>
        <end position="463"/>
    </location>
</feature>
<evidence type="ECO:0000256" key="2">
    <source>
        <dbReference type="ARBA" id="ARBA00034247"/>
    </source>
</evidence>
<dbReference type="FunFam" id="3.30.70.270:FF:000001">
    <property type="entry name" value="Diguanylate cyclase domain protein"/>
    <property type="match status" value="1"/>
</dbReference>
<dbReference type="Gene3D" id="3.30.70.270">
    <property type="match status" value="1"/>
</dbReference>
<sequence length="466" mass="50825">MPRKVLIVEDIATNRIVLNVKLSAAGYEVVQATSAEAGLSVAISEQPDIVLASARPDKMSPEQFLRAFNENPKLAKLPVIMLMEGYNPAARLKLLKAGAADVMSHPPKIAALLARFRSILRSHDSREDALLTERMSQSLGFNEAPSGFITPARVSVTSSAPTRAKAWCAALSKTPDCLIQPCEESRLLDERTGQSPDVLVIEVQADAPEAGLCLLADLRAHPRTRDAGLIAVLDRPVETLYCDAMDRGADDVLPHGFCPVELGLRIKQLATRKKRNDHRRAYMHEGLRAAVTDPLTGLYNRRFASLKLAQTVADCESTGQSCAVMAIDVDHFKRVNDILGHAAGDAALVELSALLQHNLRPEDLLARIGGEEFLVVMPGTHHSRAQEAANRLRELVDAHPFRLATNAPLQHITISIGVAVQEPRPHMQRAETADLAEALIIRADTALYRSKRHGRNQVTMSARTAA</sequence>
<dbReference type="Pfam" id="PF00072">
    <property type="entry name" value="Response_reg"/>
    <property type="match status" value="1"/>
</dbReference>
<evidence type="ECO:0000259" key="5">
    <source>
        <dbReference type="PROSITE" id="PS50887"/>
    </source>
</evidence>
<dbReference type="Proteomes" id="UP000199026">
    <property type="component" value="Unassembled WGS sequence"/>
</dbReference>
<gene>
    <name evidence="6" type="ORF">SAMN05444486_101345</name>
</gene>
<dbReference type="CDD" id="cd01949">
    <property type="entry name" value="GGDEF"/>
    <property type="match status" value="1"/>
</dbReference>
<organism evidence="6 7">
    <name type="scientific">Lentibacter algarum</name>
    <dbReference type="NCBI Taxonomy" id="576131"/>
    <lineage>
        <taxon>Bacteria</taxon>
        <taxon>Pseudomonadati</taxon>
        <taxon>Pseudomonadota</taxon>
        <taxon>Alphaproteobacteria</taxon>
        <taxon>Rhodobacterales</taxon>
        <taxon>Roseobacteraceae</taxon>
        <taxon>Lentibacter</taxon>
    </lineage>
</organism>
<dbReference type="EMBL" id="FNPR01000001">
    <property type="protein sequence ID" value="SDY13050.1"/>
    <property type="molecule type" value="Genomic_DNA"/>
</dbReference>
<evidence type="ECO:0000313" key="6">
    <source>
        <dbReference type="EMBL" id="SDY13050.1"/>
    </source>
</evidence>
<dbReference type="GO" id="GO:0052621">
    <property type="term" value="F:diguanylate cyclase activity"/>
    <property type="evidence" value="ECO:0007669"/>
    <property type="project" value="UniProtKB-EC"/>
</dbReference>
<dbReference type="PANTHER" id="PTHR45138">
    <property type="entry name" value="REGULATORY COMPONENTS OF SENSORY TRANSDUCTION SYSTEM"/>
    <property type="match status" value="1"/>
</dbReference>
<dbReference type="InterPro" id="IPR029787">
    <property type="entry name" value="Nucleotide_cyclase"/>
</dbReference>
<dbReference type="Pfam" id="PF00990">
    <property type="entry name" value="GGDEF"/>
    <property type="match status" value="1"/>
</dbReference>
<dbReference type="PROSITE" id="PS50110">
    <property type="entry name" value="RESPONSE_REGULATORY"/>
    <property type="match status" value="2"/>
</dbReference>
<dbReference type="AlphaFoldDB" id="A0A1H3HCH9"/>
<reference evidence="6 7" key="1">
    <citation type="submission" date="2016-10" db="EMBL/GenBank/DDBJ databases">
        <authorList>
            <person name="de Groot N.N."/>
        </authorList>
    </citation>
    <scope>NUCLEOTIDE SEQUENCE [LARGE SCALE GENOMIC DNA]</scope>
    <source>
        <strain evidence="6 7">DSM 24677</strain>
    </source>
</reference>
<dbReference type="SUPFAM" id="SSF55073">
    <property type="entry name" value="Nucleotide cyclase"/>
    <property type="match status" value="1"/>
</dbReference>
<keyword evidence="7" id="KW-1185">Reference proteome</keyword>
<comment type="caution">
    <text evidence="3">Lacks conserved residue(s) required for the propagation of feature annotation.</text>
</comment>
<accession>A0A1H3HCH9</accession>
<dbReference type="GO" id="GO:0000160">
    <property type="term" value="P:phosphorelay signal transduction system"/>
    <property type="evidence" value="ECO:0007669"/>
    <property type="project" value="InterPro"/>
</dbReference>
<feature type="domain" description="Response regulatory" evidence="4">
    <location>
        <begin position="4"/>
        <end position="120"/>
    </location>
</feature>
<dbReference type="SUPFAM" id="SSF52172">
    <property type="entry name" value="CheY-like"/>
    <property type="match status" value="2"/>
</dbReference>
<dbReference type="GO" id="GO:1902201">
    <property type="term" value="P:negative regulation of bacterial-type flagellum-dependent cell motility"/>
    <property type="evidence" value="ECO:0007669"/>
    <property type="project" value="TreeGrafter"/>
</dbReference>
<dbReference type="GO" id="GO:0005886">
    <property type="term" value="C:plasma membrane"/>
    <property type="evidence" value="ECO:0007669"/>
    <property type="project" value="TreeGrafter"/>
</dbReference>